<evidence type="ECO:0000256" key="3">
    <source>
        <dbReference type="ARBA" id="ARBA00022729"/>
    </source>
</evidence>
<dbReference type="STRING" id="1122133.SAMN02745157_1386"/>
<comment type="similarity">
    <text evidence="1">Belongs to the bacterial solute-binding protein 1 family.</text>
</comment>
<dbReference type="InterPro" id="IPR006059">
    <property type="entry name" value="SBP"/>
</dbReference>
<dbReference type="EMBL" id="FQUP01000001">
    <property type="protein sequence ID" value="SHE99034.1"/>
    <property type="molecule type" value="Genomic_DNA"/>
</dbReference>
<dbReference type="Gene3D" id="3.40.190.10">
    <property type="entry name" value="Periplasmic binding protein-like II"/>
    <property type="match status" value="1"/>
</dbReference>
<evidence type="ECO:0000256" key="1">
    <source>
        <dbReference type="ARBA" id="ARBA00008520"/>
    </source>
</evidence>
<accession>A0A1M4XZK7</accession>
<proteinExistence type="inferred from homology"/>
<keyword evidence="6" id="KW-0762">Sugar transport</keyword>
<dbReference type="SUPFAM" id="SSF53850">
    <property type="entry name" value="Periplasmic binding protein-like II"/>
    <property type="match status" value="1"/>
</dbReference>
<dbReference type="OrthoDB" id="9805950at2"/>
<dbReference type="PANTHER" id="PTHR30061">
    <property type="entry name" value="MALTOSE-BINDING PERIPLASMIC PROTEIN"/>
    <property type="match status" value="1"/>
</dbReference>
<sequence length="414" mass="43982">MRRFTSLVAATAALLSMTALAGAAETANIWVRSDGSNFMPKIVEAFNKSHEDQIKLDIIPTGELVQKYATAVAGGTAPDGLALDLIYTPAFAAAGQLEDITDWAKSLPYFKELSPAHVKTGTYKDRVYGLPYSADSSVLIWNKNLFKKAGLDPDKGPTTWAEIEADAEKVNALGGDVKGFYFSGSCPGCNIFTFTPLVWASGGSVLSDDGSKATLNDPKLREAIDFYRDMIKKGLVPEGAQTDTGANFFAAFAGGNIGISPSGAFAIGALNTQYKDIDYGVTFLPGKDGGWSSFAGGDNFVVTKGTPKVKVLQEFLDFSYSLEGQTLLASLGSLPVRGDIAKEALKDLDPRYQIAAEAMAKGQTPYSVVFNDIINSANGPWAQMISEVFYGDDVDGAITNAQDTMQGIIDGAAK</sequence>
<keyword evidence="3 5" id="KW-0732">Signal</keyword>
<dbReference type="AlphaFoldDB" id="A0A1M4XZK7"/>
<keyword evidence="7" id="KW-1185">Reference proteome</keyword>
<feature type="signal peptide" evidence="5">
    <location>
        <begin position="1"/>
        <end position="21"/>
    </location>
</feature>
<organism evidence="6 7">
    <name type="scientific">Kaistia soli DSM 19436</name>
    <dbReference type="NCBI Taxonomy" id="1122133"/>
    <lineage>
        <taxon>Bacteria</taxon>
        <taxon>Pseudomonadati</taxon>
        <taxon>Pseudomonadota</taxon>
        <taxon>Alphaproteobacteria</taxon>
        <taxon>Hyphomicrobiales</taxon>
        <taxon>Kaistiaceae</taxon>
        <taxon>Kaistia</taxon>
    </lineage>
</organism>
<dbReference type="Proteomes" id="UP000184485">
    <property type="component" value="Unassembled WGS sequence"/>
</dbReference>
<dbReference type="GO" id="GO:1901982">
    <property type="term" value="F:maltose binding"/>
    <property type="evidence" value="ECO:0007669"/>
    <property type="project" value="TreeGrafter"/>
</dbReference>
<dbReference type="GO" id="GO:0015768">
    <property type="term" value="P:maltose transport"/>
    <property type="evidence" value="ECO:0007669"/>
    <property type="project" value="TreeGrafter"/>
</dbReference>
<evidence type="ECO:0000313" key="6">
    <source>
        <dbReference type="EMBL" id="SHE99034.1"/>
    </source>
</evidence>
<dbReference type="GO" id="GO:0055052">
    <property type="term" value="C:ATP-binding cassette (ABC) transporter complex, substrate-binding subunit-containing"/>
    <property type="evidence" value="ECO:0007669"/>
    <property type="project" value="TreeGrafter"/>
</dbReference>
<evidence type="ECO:0000256" key="4">
    <source>
        <dbReference type="ARBA" id="ARBA00022764"/>
    </source>
</evidence>
<dbReference type="Pfam" id="PF01547">
    <property type="entry name" value="SBP_bac_1"/>
    <property type="match status" value="1"/>
</dbReference>
<evidence type="ECO:0000256" key="2">
    <source>
        <dbReference type="ARBA" id="ARBA00022448"/>
    </source>
</evidence>
<evidence type="ECO:0000313" key="7">
    <source>
        <dbReference type="Proteomes" id="UP000184485"/>
    </source>
</evidence>
<reference evidence="6 7" key="1">
    <citation type="submission" date="2016-11" db="EMBL/GenBank/DDBJ databases">
        <authorList>
            <person name="Jaros S."/>
            <person name="Januszkiewicz K."/>
            <person name="Wedrychowicz H."/>
        </authorList>
    </citation>
    <scope>NUCLEOTIDE SEQUENCE [LARGE SCALE GENOMIC DNA]</scope>
    <source>
        <strain evidence="6 7">DSM 19436</strain>
    </source>
</reference>
<dbReference type="GO" id="GO:0042956">
    <property type="term" value="P:maltodextrin transmembrane transport"/>
    <property type="evidence" value="ECO:0007669"/>
    <property type="project" value="TreeGrafter"/>
</dbReference>
<name>A0A1M4XZK7_9HYPH</name>
<dbReference type="CDD" id="cd13585">
    <property type="entry name" value="PBP2_TMBP_like"/>
    <property type="match status" value="1"/>
</dbReference>
<evidence type="ECO:0000256" key="5">
    <source>
        <dbReference type="SAM" id="SignalP"/>
    </source>
</evidence>
<gene>
    <name evidence="6" type="ORF">SAMN02745157_1386</name>
</gene>
<keyword evidence="4" id="KW-0574">Periplasm</keyword>
<dbReference type="PANTHER" id="PTHR30061:SF50">
    <property type="entry name" value="MALTOSE_MALTODEXTRIN-BINDING PERIPLASMIC PROTEIN"/>
    <property type="match status" value="1"/>
</dbReference>
<keyword evidence="2" id="KW-0813">Transport</keyword>
<feature type="chain" id="PRO_5012318885" evidence="5">
    <location>
        <begin position="22"/>
        <end position="414"/>
    </location>
</feature>
<protein>
    <submittedName>
        <fullName evidence="6">Multiple sugar transport system substrate-binding protein</fullName>
    </submittedName>
</protein>